<evidence type="ECO:0000313" key="4">
    <source>
        <dbReference type="Proteomes" id="UP000035760"/>
    </source>
</evidence>
<dbReference type="Pfam" id="PF04170">
    <property type="entry name" value="NlpE"/>
    <property type="match status" value="1"/>
</dbReference>
<proteinExistence type="predicted"/>
<dbReference type="AlphaFoldDB" id="W6M4D7"/>
<reference evidence="3" key="2">
    <citation type="submission" date="2014-03" db="EMBL/GenBank/DDBJ databases">
        <title>Candidatus Competibacter-lineage genomes retrieved from metagenomes reveal functional metabolic diversity.</title>
        <authorList>
            <person name="McIlroy S.J."/>
            <person name="Albertsen M."/>
            <person name="Andresen E.K."/>
            <person name="Saunders A.M."/>
            <person name="Kristiansen R."/>
            <person name="Stokholm-Bjerregaard M."/>
            <person name="Nielsen K.L."/>
            <person name="Nielsen P.H."/>
        </authorList>
    </citation>
    <scope>NUCLEOTIDE SEQUENCE</scope>
    <source>
        <strain evidence="3">Run_A_D11</strain>
    </source>
</reference>
<organism evidence="3 4">
    <name type="scientific">Candidatus Competibacter denitrificans Run_A_D11</name>
    <dbReference type="NCBI Taxonomy" id="1400863"/>
    <lineage>
        <taxon>Bacteria</taxon>
        <taxon>Pseudomonadati</taxon>
        <taxon>Pseudomonadota</taxon>
        <taxon>Gammaproteobacteria</taxon>
        <taxon>Candidatus Competibacteraceae</taxon>
        <taxon>Candidatus Competibacter</taxon>
    </lineage>
</organism>
<dbReference type="RefSeq" id="WP_048673135.1">
    <property type="nucleotide sequence ID" value="NZ_CBTJ020000041.1"/>
</dbReference>
<dbReference type="OrthoDB" id="5348860at2"/>
<dbReference type="InterPro" id="IPR031939">
    <property type="entry name" value="Adhesin_E-like"/>
</dbReference>
<accession>W6M4D7</accession>
<dbReference type="STRING" id="1400863.BN873_340072"/>
<name>W6M4D7_9GAMM</name>
<dbReference type="Gene3D" id="2.40.128.640">
    <property type="match status" value="1"/>
</dbReference>
<gene>
    <name evidence="3" type="ORF">BN873_340072</name>
</gene>
<keyword evidence="1" id="KW-0732">Signal</keyword>
<feature type="chain" id="PRO_5004878652" description="Surface-adhesin protein E-like domain-containing protein" evidence="1">
    <location>
        <begin position="28"/>
        <end position="244"/>
    </location>
</feature>
<keyword evidence="4" id="KW-1185">Reference proteome</keyword>
<dbReference type="EMBL" id="CBTJ020000041">
    <property type="protein sequence ID" value="CDI02696.1"/>
    <property type="molecule type" value="Genomic_DNA"/>
</dbReference>
<feature type="signal peptide" evidence="1">
    <location>
        <begin position="1"/>
        <end position="27"/>
    </location>
</feature>
<evidence type="ECO:0000259" key="2">
    <source>
        <dbReference type="Pfam" id="PF16747"/>
    </source>
</evidence>
<protein>
    <recommendedName>
        <fullName evidence="2">Surface-adhesin protein E-like domain-containing protein</fullName>
    </recommendedName>
</protein>
<dbReference type="InterPro" id="IPR007298">
    <property type="entry name" value="Cu-R_lipoprotein_NlpE"/>
</dbReference>
<dbReference type="Proteomes" id="UP000035760">
    <property type="component" value="Unassembled WGS sequence"/>
</dbReference>
<feature type="domain" description="Surface-adhesin protein E-like" evidence="2">
    <location>
        <begin position="141"/>
        <end position="242"/>
    </location>
</feature>
<dbReference type="Pfam" id="PF16747">
    <property type="entry name" value="Adhesin_E"/>
    <property type="match status" value="1"/>
</dbReference>
<sequence>MNNKNVAKIFVAAIGAVFVVASTMTYGQDSTRTSVDWHGYYTGTVPCGSCSGIDTWLYLNEFDGKTKYNLVETYQQDKPETFRASGRAKWQKDGPTLALKGKDENRVLFVSEGYVEFLGEGSKPSGGKSDYTLWKQDAYAGQGQQLLVNPRKVKTEGQSQAQRVSFTGLMNFEHVTEGGHKSLRARYVIDCGKKTYEMPEIAYFAKDFATGKKIHAMKNNDNPPQPFSGKEDVMAQAAAAYCGR</sequence>
<evidence type="ECO:0000256" key="1">
    <source>
        <dbReference type="SAM" id="SignalP"/>
    </source>
</evidence>
<evidence type="ECO:0000313" key="3">
    <source>
        <dbReference type="EMBL" id="CDI02696.1"/>
    </source>
</evidence>
<comment type="caution">
    <text evidence="3">The sequence shown here is derived from an EMBL/GenBank/DDBJ whole genome shotgun (WGS) entry which is preliminary data.</text>
</comment>
<reference evidence="3" key="1">
    <citation type="submission" date="2013-07" db="EMBL/GenBank/DDBJ databases">
        <authorList>
            <person name="McIlroy S."/>
        </authorList>
    </citation>
    <scope>NUCLEOTIDE SEQUENCE [LARGE SCALE GENOMIC DNA]</scope>
    <source>
        <strain evidence="3">Run_A_D11</strain>
    </source>
</reference>